<name>A0ABR3J9Q0_9AGAR</name>
<feature type="region of interest" description="Disordered" evidence="1">
    <location>
        <begin position="153"/>
        <end position="269"/>
    </location>
</feature>
<protein>
    <submittedName>
        <fullName evidence="2">Uncharacterized protein</fullName>
    </submittedName>
</protein>
<sequence length="649" mass="71094">MTPGGRKPRKTVSPRKEDKAAKSPSIVVDSEDDVVLVNKPDATVLRTEDAAVVNVDLDIVDNNFKQDLLDLTDFSDLEEESLRQDDVFDTMDKVMEKHSKAVSHAQDSKIRSARSALVAPKSVPVVPKAKVVASPKVVSSKAEAERAATINGDKPIASSKMTAKVQASKPATKGLGVSKAKETDALKAKGVDAAKVKATPVQNAKPIPADKSKGKGKAKAVAEPSPSPAPAPTSDFDHIEWPRTPDPDRDNAFDSTNNALGGDSDAEYADLKVEKPEIDDAMSEESVEDVGRDRALGVPIWDLQRKNPEVVTAEEQQVHQKLCALATFRRKNSAIKSSSMDPLLVDKLRALFQDKKLMPFPNILVDCWPTLKVPECPIFDDYMRYSKLISSLPESIAKVVKRGVEFDKCHFFVNPSRCNPDVFSLPQGGSGTIKIADPRYPNTNAVCILIVAVDESKLINPATVGQTRQKKLSAFPLASEFVCAMSRFAQIAETSSFYGPLAGNRVTFTTQKEDSAYKVPIYDAGGAKDLSFFRFKADQFCCLKDYKLYGHGKRDLPSFSDTRDPVTDDHRVNFSVAAVGYTVQIWKRRIDSEDTTRRTMDGDGRPTITFSLQFVILFSHSSVVVPSGEIDETVTAVDELENDPWPLGE</sequence>
<evidence type="ECO:0000313" key="2">
    <source>
        <dbReference type="EMBL" id="KAL0951865.1"/>
    </source>
</evidence>
<feature type="compositionally biased region" description="Basic and acidic residues" evidence="1">
    <location>
        <begin position="179"/>
        <end position="195"/>
    </location>
</feature>
<reference evidence="3" key="1">
    <citation type="submission" date="2024-06" db="EMBL/GenBank/DDBJ databases">
        <title>Multi-omics analyses provide insights into the biosynthesis of the anticancer antibiotic pleurotin in Hohenbuehelia grisea.</title>
        <authorList>
            <person name="Weaver J.A."/>
            <person name="Alberti F."/>
        </authorList>
    </citation>
    <scope>NUCLEOTIDE SEQUENCE [LARGE SCALE GENOMIC DNA]</scope>
    <source>
        <strain evidence="3">T-177</strain>
    </source>
</reference>
<evidence type="ECO:0000313" key="3">
    <source>
        <dbReference type="Proteomes" id="UP001556367"/>
    </source>
</evidence>
<feature type="compositionally biased region" description="Basic and acidic residues" evidence="1">
    <location>
        <begin position="235"/>
        <end position="252"/>
    </location>
</feature>
<dbReference type="EMBL" id="JASNQZ010000011">
    <property type="protein sequence ID" value="KAL0951865.1"/>
    <property type="molecule type" value="Genomic_DNA"/>
</dbReference>
<feature type="region of interest" description="Disordered" evidence="1">
    <location>
        <begin position="1"/>
        <end position="25"/>
    </location>
</feature>
<dbReference type="Proteomes" id="UP001556367">
    <property type="component" value="Unassembled WGS sequence"/>
</dbReference>
<comment type="caution">
    <text evidence="2">The sequence shown here is derived from an EMBL/GenBank/DDBJ whole genome shotgun (WGS) entry which is preliminary data.</text>
</comment>
<gene>
    <name evidence="2" type="ORF">HGRIS_008525</name>
</gene>
<feature type="compositionally biased region" description="Basic residues" evidence="1">
    <location>
        <begin position="1"/>
        <end position="13"/>
    </location>
</feature>
<organism evidence="2 3">
    <name type="scientific">Hohenbuehelia grisea</name>
    <dbReference type="NCBI Taxonomy" id="104357"/>
    <lineage>
        <taxon>Eukaryota</taxon>
        <taxon>Fungi</taxon>
        <taxon>Dikarya</taxon>
        <taxon>Basidiomycota</taxon>
        <taxon>Agaricomycotina</taxon>
        <taxon>Agaricomycetes</taxon>
        <taxon>Agaricomycetidae</taxon>
        <taxon>Agaricales</taxon>
        <taxon>Pleurotineae</taxon>
        <taxon>Pleurotaceae</taxon>
        <taxon>Hohenbuehelia</taxon>
    </lineage>
</organism>
<proteinExistence type="predicted"/>
<evidence type="ECO:0000256" key="1">
    <source>
        <dbReference type="SAM" id="MobiDB-lite"/>
    </source>
</evidence>
<accession>A0ABR3J9Q0</accession>
<keyword evidence="3" id="KW-1185">Reference proteome</keyword>